<evidence type="ECO:0000313" key="1">
    <source>
        <dbReference type="EMBL" id="SBV92002.1"/>
    </source>
</evidence>
<reference evidence="1" key="1">
    <citation type="submission" date="2016-04" db="EMBL/GenBank/DDBJ databases">
        <authorList>
            <person name="Evans L.H."/>
            <person name="Alamgir A."/>
            <person name="Owens N."/>
            <person name="Weber N.D."/>
            <person name="Virtaneva K."/>
            <person name="Barbian K."/>
            <person name="Babar A."/>
            <person name="Rosenke K."/>
        </authorList>
    </citation>
    <scope>NUCLEOTIDE SEQUENCE</scope>
    <source>
        <strain evidence="1">86-1</strain>
    </source>
</reference>
<dbReference type="EMBL" id="FLUM01000001">
    <property type="protein sequence ID" value="SBV92002.1"/>
    <property type="molecule type" value="Genomic_DNA"/>
</dbReference>
<accession>A0A212IXV0</accession>
<gene>
    <name evidence="1" type="ORF">KL86DYS1_10492</name>
</gene>
<sequence length="38" mass="4497">MNNLKIIYFVDVIYSEEMDLNTEEIGIVSEFSTQRKVK</sequence>
<name>A0A212IXV0_9BACT</name>
<organism evidence="1">
    <name type="scientific">uncultured Dysgonomonas sp</name>
    <dbReference type="NCBI Taxonomy" id="206096"/>
    <lineage>
        <taxon>Bacteria</taxon>
        <taxon>Pseudomonadati</taxon>
        <taxon>Bacteroidota</taxon>
        <taxon>Bacteroidia</taxon>
        <taxon>Bacteroidales</taxon>
        <taxon>Dysgonomonadaceae</taxon>
        <taxon>Dysgonomonas</taxon>
        <taxon>environmental samples</taxon>
    </lineage>
</organism>
<proteinExistence type="predicted"/>
<protein>
    <submittedName>
        <fullName evidence="1">Uncharacterized protein</fullName>
    </submittedName>
</protein>
<dbReference type="AlphaFoldDB" id="A0A212IXV0"/>